<proteinExistence type="predicted"/>
<name>A0A852XD42_9MICO</name>
<comment type="caution">
    <text evidence="1">The sequence shown here is derived from an EMBL/GenBank/DDBJ whole genome shotgun (WGS) entry which is preliminary data.</text>
</comment>
<dbReference type="Proteomes" id="UP000592181">
    <property type="component" value="Unassembled WGS sequence"/>
</dbReference>
<evidence type="ECO:0008006" key="3">
    <source>
        <dbReference type="Google" id="ProtNLM"/>
    </source>
</evidence>
<sequence length="252" mass="26842">MLVLLPPSESKAERRRGRPLDLDRLSFADLTPTRRRVAEALAEVSARPDAAEVLGVSPTLDEEIARNTRLGSAPSLPAGECYTGVLYDALDLASLDTASRRRAQRRLVVVSALYGAVRLGDRIAPYRLSMAVSLPGVGPVAGAWREVLDPELSAAAGRGLVLDCRSSTYVAAWRPSGELARRWVAVRVPGATHMAKHTRGLVARAVSQSSADPRSPEALAALLREDHGFTVALHPPSSARAPHVLDVTAPTG</sequence>
<organism evidence="1 2">
    <name type="scientific">Janibacter alkaliphilus</name>
    <dbReference type="NCBI Taxonomy" id="1069963"/>
    <lineage>
        <taxon>Bacteria</taxon>
        <taxon>Bacillati</taxon>
        <taxon>Actinomycetota</taxon>
        <taxon>Actinomycetes</taxon>
        <taxon>Micrococcales</taxon>
        <taxon>Intrasporangiaceae</taxon>
        <taxon>Janibacter</taxon>
    </lineage>
</organism>
<dbReference type="GO" id="GO:0005829">
    <property type="term" value="C:cytosol"/>
    <property type="evidence" value="ECO:0007669"/>
    <property type="project" value="TreeGrafter"/>
</dbReference>
<dbReference type="AlphaFoldDB" id="A0A852XD42"/>
<evidence type="ECO:0000313" key="1">
    <source>
        <dbReference type="EMBL" id="NYG38374.1"/>
    </source>
</evidence>
<dbReference type="Pfam" id="PF03883">
    <property type="entry name" value="H2O2_YaaD"/>
    <property type="match status" value="1"/>
</dbReference>
<accession>A0A852XD42</accession>
<gene>
    <name evidence="1" type="ORF">BJY28_002843</name>
</gene>
<dbReference type="PANTHER" id="PTHR30283:SF4">
    <property type="entry name" value="PEROXIDE STRESS RESISTANCE PROTEIN YAAA"/>
    <property type="match status" value="1"/>
</dbReference>
<dbReference type="InterPro" id="IPR005583">
    <property type="entry name" value="YaaA"/>
</dbReference>
<evidence type="ECO:0000313" key="2">
    <source>
        <dbReference type="Proteomes" id="UP000592181"/>
    </source>
</evidence>
<keyword evidence="2" id="KW-1185">Reference proteome</keyword>
<dbReference type="GO" id="GO:0033194">
    <property type="term" value="P:response to hydroperoxide"/>
    <property type="evidence" value="ECO:0007669"/>
    <property type="project" value="TreeGrafter"/>
</dbReference>
<protein>
    <recommendedName>
        <fullName evidence="3">Peroxide stress protein YaaA</fullName>
    </recommendedName>
</protein>
<dbReference type="RefSeq" id="WP_179463578.1">
    <property type="nucleotide sequence ID" value="NZ_JACBZX010000001.1"/>
</dbReference>
<dbReference type="PANTHER" id="PTHR30283">
    <property type="entry name" value="PEROXIDE STRESS RESPONSE PROTEIN YAAA"/>
    <property type="match status" value="1"/>
</dbReference>
<dbReference type="EMBL" id="JACBZX010000001">
    <property type="protein sequence ID" value="NYG38374.1"/>
    <property type="molecule type" value="Genomic_DNA"/>
</dbReference>
<reference evidence="1 2" key="1">
    <citation type="submission" date="2020-07" db="EMBL/GenBank/DDBJ databases">
        <title>Sequencing the genomes of 1000 actinobacteria strains.</title>
        <authorList>
            <person name="Klenk H.-P."/>
        </authorList>
    </citation>
    <scope>NUCLEOTIDE SEQUENCE [LARGE SCALE GENOMIC DNA]</scope>
    <source>
        <strain evidence="1 2">DSM 24723</strain>
    </source>
</reference>